<keyword evidence="1" id="KW-1133">Transmembrane helix</keyword>
<organism evidence="3 4">
    <name type="scientific">Geobacter soli</name>
    <dbReference type="NCBI Taxonomy" id="1510391"/>
    <lineage>
        <taxon>Bacteria</taxon>
        <taxon>Pseudomonadati</taxon>
        <taxon>Thermodesulfobacteriota</taxon>
        <taxon>Desulfuromonadia</taxon>
        <taxon>Geobacterales</taxon>
        <taxon>Geobacteraceae</taxon>
        <taxon>Geobacter</taxon>
    </lineage>
</organism>
<evidence type="ECO:0000259" key="2">
    <source>
        <dbReference type="Pfam" id="PF20016"/>
    </source>
</evidence>
<dbReference type="Pfam" id="PF20016">
    <property type="entry name" value="ThsA_Macro"/>
    <property type="match status" value="1"/>
</dbReference>
<keyword evidence="1" id="KW-0812">Transmembrane</keyword>
<keyword evidence="1" id="KW-0472">Membrane</keyword>
<reference evidence="3 4" key="1">
    <citation type="submission" date="2015-01" db="EMBL/GenBank/DDBJ databases">
        <title>Genome sequence of the anaerobic bacterium Geobacter soli GSS01, a dissimilatory Fe(III) reducer from soil.</title>
        <authorList>
            <person name="Yang G."/>
            <person name="Zhou S."/>
        </authorList>
    </citation>
    <scope>NUCLEOTIDE SEQUENCE [LARGE SCALE GENOMIC DNA]</scope>
    <source>
        <strain evidence="3 4">GSS01</strain>
    </source>
</reference>
<dbReference type="EMBL" id="JXBL01000001">
    <property type="protein sequence ID" value="KIE42245.1"/>
    <property type="molecule type" value="Genomic_DNA"/>
</dbReference>
<dbReference type="Proteomes" id="UP000031433">
    <property type="component" value="Unassembled WGS sequence"/>
</dbReference>
<dbReference type="RefSeq" id="WP_039644633.1">
    <property type="nucleotide sequence ID" value="NZ_JXBL01000001.1"/>
</dbReference>
<evidence type="ECO:0000313" key="4">
    <source>
        <dbReference type="Proteomes" id="UP000031433"/>
    </source>
</evidence>
<accession>A0A0C1U376</accession>
<comment type="caution">
    <text evidence="3">The sequence shown here is derived from an EMBL/GenBank/DDBJ whole genome shotgun (WGS) entry which is preliminary data.</text>
</comment>
<sequence>MKLTSFKTAAWYYPRSVFATLGLFWLVIEPIIGLTGKSIDLTYWQLFGWSAVFGIIWLIFDGLWFSGFLKQSIEIKSNGFDTRIVIKFGDIFQEEGWQAIAVNDFFDSIVDDRFVSSKSLHGILLQKYWAGNTDDWSRQVDEQLTATECSSEKRNGGKQSRYRIGTTVAVEQAGNRFLCVALSHTDISNQEAKASSSDLHQAVRGLLRKARSVCGDEPLSIPLMGSGLSRVGIKNNILVDLILTAIFEETKNNKVTSEIRIVLPKEKASEINLASLQKDWS</sequence>
<evidence type="ECO:0000256" key="1">
    <source>
        <dbReference type="SAM" id="Phobius"/>
    </source>
</evidence>
<dbReference type="AlphaFoldDB" id="A0A0C1U376"/>
<protein>
    <recommendedName>
        <fullName evidence="2">Thoeris protein ThsA Macro domain-containing protein</fullName>
    </recommendedName>
</protein>
<evidence type="ECO:0000313" key="3">
    <source>
        <dbReference type="EMBL" id="KIE42245.1"/>
    </source>
</evidence>
<feature type="transmembrane region" description="Helical" evidence="1">
    <location>
        <begin position="46"/>
        <end position="69"/>
    </location>
</feature>
<gene>
    <name evidence="3" type="ORF">SE37_06230</name>
</gene>
<dbReference type="InterPro" id="IPR045535">
    <property type="entry name" value="ThsA_Macro"/>
</dbReference>
<name>A0A0C1U376_9BACT</name>
<keyword evidence="4" id="KW-1185">Reference proteome</keyword>
<feature type="transmembrane region" description="Helical" evidence="1">
    <location>
        <begin position="12"/>
        <end position="34"/>
    </location>
</feature>
<proteinExistence type="predicted"/>
<feature type="domain" description="Thoeris protein ThsA Macro" evidence="2">
    <location>
        <begin position="84"/>
        <end position="263"/>
    </location>
</feature>